<feature type="transmembrane region" description="Helical" evidence="1">
    <location>
        <begin position="716"/>
        <end position="743"/>
    </location>
</feature>
<organism evidence="2 3">
    <name type="scientific">Alkalicoccobacillus porphyridii</name>
    <dbReference type="NCBI Taxonomy" id="2597270"/>
    <lineage>
        <taxon>Bacteria</taxon>
        <taxon>Bacillati</taxon>
        <taxon>Bacillota</taxon>
        <taxon>Bacilli</taxon>
        <taxon>Bacillales</taxon>
        <taxon>Bacillaceae</taxon>
        <taxon>Alkalicoccobacillus</taxon>
    </lineage>
</organism>
<dbReference type="Proteomes" id="UP000318521">
    <property type="component" value="Unassembled WGS sequence"/>
</dbReference>
<feature type="transmembrane region" description="Helical" evidence="1">
    <location>
        <begin position="764"/>
        <end position="792"/>
    </location>
</feature>
<dbReference type="EMBL" id="VLXZ01000001">
    <property type="protein sequence ID" value="TSB48231.1"/>
    <property type="molecule type" value="Genomic_DNA"/>
</dbReference>
<name>A0A554A3G5_9BACI</name>
<sequence>MIGYSWKSIKNNKRASILIFFSLAAIFIAAPMTISALFDIQTNVEDNIQQYARGSYDLLIRPEGAQTEIEKSIGKVEENYLNYGDGGISIEEWKEIKNLDSVEIAAPVASLGYFTGEDKTLSLAYPSSSSYIEFAFSTYDGVNEYALLDEGGFFYMLEQDEYEEGFDFYGENRSSTKVAGMKPEFVVPTTYHLTVGVDQEEEEKLSRVNLSALQNPIPPDLQMGFGDLGAKDIPIIYLSDSQIPLKGKARLTDISWNSGKTLSLKKHFNLKEEDPLFFGEDRYWEEMPEILSDIERRSTETYEVSLSDFMNPFYYEPLSYNYDGTFSEEFNYAFGVTESSRFYFTKPIDYNLLDDGNMKVHQIGVETGIPTYREIEEHGASTVDYYASGEEEDIPFLLYPVGSFTTESYQDSIASSPLGIYQQAPSVTVDGVTLHETITPGSFVSSPAHGIMSLEDAAYIKGENPIDAIRLKVSGISAYNEDAVEKINEVIVALTTIGDYDITVVAGASPSVVTLDVEGIGLVEQSWTSLGAAATISEGWNTTNQLIAGLFVVISFLYILNHSLFRKYTKTGEQTLLLDLGWSTRHIQQFHLLENVLLILFAALTSGIVLAAFYSFEIVSLLTLPIFGTIFVLTLGVTWINIVVMKRKPFNALKGIKFKELWLRNLSFYKKLISISFIQLICAALLVNFVLGALYITSQNTGQTNLGMHINDMILFLVGVVLLATIYLVITTMIESISSFLLIRKEEILTLRDIGWRMREIRRMYVGEFLAWIIPSIGLGMIFNLLLFVLLFTVSIEIIAIASAVTMVLVFIGFIVAIAVVRKTVITLA</sequence>
<dbReference type="OrthoDB" id="3268975at2"/>
<comment type="caution">
    <text evidence="2">The sequence shown here is derived from an EMBL/GenBank/DDBJ whole genome shotgun (WGS) entry which is preliminary data.</text>
</comment>
<protein>
    <recommendedName>
        <fullName evidence="4">ABC transporter permease</fullName>
    </recommendedName>
</protein>
<evidence type="ECO:0000256" key="1">
    <source>
        <dbReference type="SAM" id="Phobius"/>
    </source>
</evidence>
<keyword evidence="3" id="KW-1185">Reference proteome</keyword>
<feature type="transmembrane region" description="Helical" evidence="1">
    <location>
        <begin position="595"/>
        <end position="616"/>
    </location>
</feature>
<feature type="transmembrane region" description="Helical" evidence="1">
    <location>
        <begin position="672"/>
        <end position="696"/>
    </location>
</feature>
<feature type="transmembrane region" description="Helical" evidence="1">
    <location>
        <begin position="798"/>
        <end position="821"/>
    </location>
</feature>
<keyword evidence="1" id="KW-0472">Membrane</keyword>
<evidence type="ECO:0000313" key="2">
    <source>
        <dbReference type="EMBL" id="TSB48231.1"/>
    </source>
</evidence>
<dbReference type="RefSeq" id="WP_143846576.1">
    <property type="nucleotide sequence ID" value="NZ_VLXZ01000001.1"/>
</dbReference>
<accession>A0A554A3G5</accession>
<evidence type="ECO:0000313" key="3">
    <source>
        <dbReference type="Proteomes" id="UP000318521"/>
    </source>
</evidence>
<reference evidence="2 3" key="1">
    <citation type="submission" date="2019-07" db="EMBL/GenBank/DDBJ databases">
        <authorList>
            <person name="Park Y.J."/>
            <person name="Jeong S.E."/>
            <person name="Jung H.S."/>
        </authorList>
    </citation>
    <scope>NUCLEOTIDE SEQUENCE [LARGE SCALE GENOMIC DNA]</scope>
    <source>
        <strain evidence="3">P16(2019)</strain>
    </source>
</reference>
<dbReference type="AlphaFoldDB" id="A0A554A3G5"/>
<gene>
    <name evidence="2" type="ORF">FN960_01375</name>
</gene>
<proteinExistence type="predicted"/>
<feature type="transmembrane region" description="Helical" evidence="1">
    <location>
        <begin position="622"/>
        <end position="644"/>
    </location>
</feature>
<keyword evidence="1" id="KW-1133">Transmembrane helix</keyword>
<keyword evidence="1" id="KW-0812">Transmembrane</keyword>
<evidence type="ECO:0008006" key="4">
    <source>
        <dbReference type="Google" id="ProtNLM"/>
    </source>
</evidence>
<feature type="transmembrane region" description="Helical" evidence="1">
    <location>
        <begin position="546"/>
        <end position="565"/>
    </location>
</feature>